<dbReference type="GO" id="GO:0016491">
    <property type="term" value="F:oxidoreductase activity"/>
    <property type="evidence" value="ECO:0007669"/>
    <property type="project" value="UniProtKB-KW"/>
</dbReference>
<dbReference type="Gene3D" id="3.40.462.20">
    <property type="match status" value="1"/>
</dbReference>
<evidence type="ECO:0000313" key="8">
    <source>
        <dbReference type="EMBL" id="KKY13116.1"/>
    </source>
</evidence>
<dbReference type="PANTHER" id="PTHR42973:SF39">
    <property type="entry name" value="FAD-BINDING PCMH-TYPE DOMAIN-CONTAINING PROTEIN"/>
    <property type="match status" value="1"/>
</dbReference>
<keyword evidence="6" id="KW-0732">Signal</keyword>
<dbReference type="InterPro" id="IPR006094">
    <property type="entry name" value="Oxid_FAD_bind_N"/>
</dbReference>
<dbReference type="InterPro" id="IPR050416">
    <property type="entry name" value="FAD-linked_Oxidoreductase"/>
</dbReference>
<dbReference type="EMBL" id="LAQI01000405">
    <property type="protein sequence ID" value="KKY13116.1"/>
    <property type="molecule type" value="Genomic_DNA"/>
</dbReference>
<dbReference type="Pfam" id="PF01565">
    <property type="entry name" value="FAD_binding_4"/>
    <property type="match status" value="1"/>
</dbReference>
<dbReference type="InterPro" id="IPR016166">
    <property type="entry name" value="FAD-bd_PCMH"/>
</dbReference>
<protein>
    <submittedName>
        <fullName evidence="8">Putative glucooligosaccharide oxidase</fullName>
    </submittedName>
</protein>
<dbReference type="PROSITE" id="PS51387">
    <property type="entry name" value="FAD_PCMH"/>
    <property type="match status" value="1"/>
</dbReference>
<dbReference type="InterPro" id="IPR016169">
    <property type="entry name" value="FAD-bd_PCMH_sub2"/>
</dbReference>
<keyword evidence="3" id="KW-0285">Flavoprotein</keyword>
<evidence type="ECO:0000313" key="9">
    <source>
        <dbReference type="Proteomes" id="UP000034182"/>
    </source>
</evidence>
<sequence>MDSSRSLGSLKKLLIQSLLFASTTAIAAAQDAASLEECLGQVSATFDGEPSWANETSPWALRITPKPVTVVHPSTTDDIATALSCAQQFSLKVSALNGGHSYGAYGLGGNDGALVINMSKFTAISYDEASETLTYGGGSRVGPVATWLWTNHGRHFPHVRANWVGLAGSSIGGGFGTTSRFLGTPMDALTAVEYMLYNGTVVTASREENADLFWAAQGAGSSYGIILSLTTTTWQPEHSHVTNFTITLPADTSLDQGVDALLAVQDYAQTSAPDTLALRWSLTAPPYTGSGYFYGDPADFNSTIAPLLGALPANASLATAVEDFWSMEVIASPALNGSADAFPPRNMYLQAVVLRGGDGGFTRESARALYEHTTLAFNRTDLTKFGFLDLWGGSVAREIEDGDTSFAHADSLWLVRWEGRLQTGLAEWPADGIEYMQAGFRPFLEQLGAEGVPVRGFVNYRDTELSEAEWSERLYGANYPRMKEIKKAVDPLGMFTTNDQSIPLP</sequence>
<comment type="cofactor">
    <cofactor evidence="1">
        <name>FAD</name>
        <dbReference type="ChEBI" id="CHEBI:57692"/>
    </cofactor>
</comment>
<comment type="similarity">
    <text evidence="2">Belongs to the oxygen-dependent FAD-linked oxidoreductase family.</text>
</comment>
<evidence type="ECO:0000256" key="5">
    <source>
        <dbReference type="ARBA" id="ARBA00023002"/>
    </source>
</evidence>
<dbReference type="GO" id="GO:0071949">
    <property type="term" value="F:FAD binding"/>
    <property type="evidence" value="ECO:0007669"/>
    <property type="project" value="InterPro"/>
</dbReference>
<dbReference type="SUPFAM" id="SSF56176">
    <property type="entry name" value="FAD-binding/transporter-associated domain-like"/>
    <property type="match status" value="1"/>
</dbReference>
<dbReference type="AlphaFoldDB" id="A0A0G2DS53"/>
<gene>
    <name evidence="8" type="ORF">UCDDS831_g09320</name>
</gene>
<comment type="caution">
    <text evidence="8">The sequence shown here is derived from an EMBL/GenBank/DDBJ whole genome shotgun (WGS) entry which is preliminary data.</text>
</comment>
<dbReference type="Pfam" id="PF08031">
    <property type="entry name" value="BBE"/>
    <property type="match status" value="1"/>
</dbReference>
<dbReference type="Gene3D" id="3.30.465.10">
    <property type="match status" value="1"/>
</dbReference>
<reference evidence="8 9" key="1">
    <citation type="submission" date="2015-03" db="EMBL/GenBank/DDBJ databases">
        <authorList>
            <person name="Morales-Cruz A."/>
            <person name="Amrine K.C."/>
            <person name="Cantu D."/>
        </authorList>
    </citation>
    <scope>NUCLEOTIDE SEQUENCE [LARGE SCALE GENOMIC DNA]</scope>
    <source>
        <strain evidence="8">DS831</strain>
    </source>
</reference>
<dbReference type="PANTHER" id="PTHR42973">
    <property type="entry name" value="BINDING OXIDOREDUCTASE, PUTATIVE (AFU_ORTHOLOGUE AFUA_1G17690)-RELATED"/>
    <property type="match status" value="1"/>
</dbReference>
<dbReference type="InterPro" id="IPR012951">
    <property type="entry name" value="BBE"/>
</dbReference>
<keyword evidence="5" id="KW-0560">Oxidoreductase</keyword>
<accession>A0A0G2DS53</accession>
<organism evidence="8 9">
    <name type="scientific">Diplodia seriata</name>
    <dbReference type="NCBI Taxonomy" id="420778"/>
    <lineage>
        <taxon>Eukaryota</taxon>
        <taxon>Fungi</taxon>
        <taxon>Dikarya</taxon>
        <taxon>Ascomycota</taxon>
        <taxon>Pezizomycotina</taxon>
        <taxon>Dothideomycetes</taxon>
        <taxon>Dothideomycetes incertae sedis</taxon>
        <taxon>Botryosphaeriales</taxon>
        <taxon>Botryosphaeriaceae</taxon>
        <taxon>Diplodia</taxon>
    </lineage>
</organism>
<evidence type="ECO:0000256" key="4">
    <source>
        <dbReference type="ARBA" id="ARBA00022827"/>
    </source>
</evidence>
<dbReference type="Proteomes" id="UP000034182">
    <property type="component" value="Unassembled WGS sequence"/>
</dbReference>
<feature type="signal peptide" evidence="6">
    <location>
        <begin position="1"/>
        <end position="29"/>
    </location>
</feature>
<proteinExistence type="inferred from homology"/>
<keyword evidence="4" id="KW-0274">FAD</keyword>
<dbReference type="InterPro" id="IPR036318">
    <property type="entry name" value="FAD-bd_PCMH-like_sf"/>
</dbReference>
<evidence type="ECO:0000256" key="6">
    <source>
        <dbReference type="SAM" id="SignalP"/>
    </source>
</evidence>
<evidence type="ECO:0000256" key="1">
    <source>
        <dbReference type="ARBA" id="ARBA00001974"/>
    </source>
</evidence>
<feature type="chain" id="PRO_5005437629" evidence="6">
    <location>
        <begin position="30"/>
        <end position="505"/>
    </location>
</feature>
<evidence type="ECO:0000259" key="7">
    <source>
        <dbReference type="PROSITE" id="PS51387"/>
    </source>
</evidence>
<name>A0A0G2DS53_9PEZI</name>
<evidence type="ECO:0000256" key="3">
    <source>
        <dbReference type="ARBA" id="ARBA00022630"/>
    </source>
</evidence>
<evidence type="ECO:0000256" key="2">
    <source>
        <dbReference type="ARBA" id="ARBA00005466"/>
    </source>
</evidence>
<reference evidence="8 9" key="2">
    <citation type="submission" date="2015-05" db="EMBL/GenBank/DDBJ databases">
        <title>Distinctive expansion of gene families associated with plant cell wall degradation and secondary metabolism in the genomes of grapevine trunk pathogens.</title>
        <authorList>
            <person name="Lawrence D.P."/>
            <person name="Travadon R."/>
            <person name="Rolshausen P.E."/>
            <person name="Baumgartner K."/>
        </authorList>
    </citation>
    <scope>NUCLEOTIDE SEQUENCE [LARGE SCALE GENOMIC DNA]</scope>
    <source>
        <strain evidence="8">DS831</strain>
    </source>
</reference>
<feature type="domain" description="FAD-binding PCMH-type" evidence="7">
    <location>
        <begin position="63"/>
        <end position="236"/>
    </location>
</feature>